<accession>A0A0F9QR01</accession>
<name>A0A0F9QR01_9ZZZZ</name>
<dbReference type="AlphaFoldDB" id="A0A0F9QR01"/>
<gene>
    <name evidence="1" type="ORF">LCGC14_0744160</name>
</gene>
<dbReference type="EMBL" id="LAZR01001768">
    <property type="protein sequence ID" value="KKN39382.1"/>
    <property type="molecule type" value="Genomic_DNA"/>
</dbReference>
<organism evidence="1">
    <name type="scientific">marine sediment metagenome</name>
    <dbReference type="NCBI Taxonomy" id="412755"/>
    <lineage>
        <taxon>unclassified sequences</taxon>
        <taxon>metagenomes</taxon>
        <taxon>ecological metagenomes</taxon>
    </lineage>
</organism>
<sequence length="143" mass="17440">MRLSSLQRLPRIVRISDKLIWFMPGFKHDFGDPFHHMSMMRTVDLDEDGDFIPFTGPSHWRFVVHEFLDYYFFYPIKHWMEKWIGDNDVYHILRTILGFFWGFNCGFPPRDVALYTVWTMRSAPPLFVYNKINGEWILERRRD</sequence>
<proteinExistence type="predicted"/>
<evidence type="ECO:0000313" key="1">
    <source>
        <dbReference type="EMBL" id="KKN39382.1"/>
    </source>
</evidence>
<comment type="caution">
    <text evidence="1">The sequence shown here is derived from an EMBL/GenBank/DDBJ whole genome shotgun (WGS) entry which is preliminary data.</text>
</comment>
<protein>
    <submittedName>
        <fullName evidence="1">Uncharacterized protein</fullName>
    </submittedName>
</protein>
<reference evidence="1" key="1">
    <citation type="journal article" date="2015" name="Nature">
        <title>Complex archaea that bridge the gap between prokaryotes and eukaryotes.</title>
        <authorList>
            <person name="Spang A."/>
            <person name="Saw J.H."/>
            <person name="Jorgensen S.L."/>
            <person name="Zaremba-Niedzwiedzka K."/>
            <person name="Martijn J."/>
            <person name="Lind A.E."/>
            <person name="van Eijk R."/>
            <person name="Schleper C."/>
            <person name="Guy L."/>
            <person name="Ettema T.J."/>
        </authorList>
    </citation>
    <scope>NUCLEOTIDE SEQUENCE</scope>
</reference>